<dbReference type="STRING" id="1095630.A0A2J6SS33"/>
<accession>A0A2J6SS33</accession>
<gene>
    <name evidence="1" type="ORF">K444DRAFT_599434</name>
</gene>
<dbReference type="GeneID" id="36586651"/>
<dbReference type="AlphaFoldDB" id="A0A2J6SS33"/>
<sequence length="607" mass="68194">MSIPQTLKPGDFRGFGRGEGNLGGFVNDEFASHCPPDVQPNTRIIAVCGASDTTGYGSPDKDGWIFSDFFLYHHLLQDSRKFPFRSANQVWLTCANPRSLVANYKEFVHGHRHRDRRVVLDLAMLDDLEKCGNIRIINSMQLLERFLSTLKDEIKNAAEHNQPVLVLVFGHGDSDDHGVAIGGDFQRNAPRLVMGEFEKCLRKDVNVTLMITSCYSGGWVTKPRVRPFQPSLPFNISGMTAASAEQLSWAWATSQSIGKRAGGSIFATAVMNALMATSQKTPGFAHMCEAFDSVVKETDDGESIRCEPTYISLAKSVYEAMRDLDPGFTFEQRHGITFAAKDDNWDIAWRRRTSFPLVNYQSRWEMLRSAPSGPEISLFEGAKQLTGGDPKLNILRERAFVYMNTFPGADNSGNNIVLHALLRSLLQGDDNFDDMTLDYMDSALDYRDFLVNLATDFAQMADLNLGDARKFDVEGWLQKKVAERKQTDLNVSATAREQLDKYLKIRNLIVSKKLFGIPLAQTQGPAYERPKEYLAIAFAMTNLSFEEVEDRVNKLHQLDNAKQYLISAMPVGTRIMADRRVSRARDTLRKTLGRVGQRLRSLSPSKN</sequence>
<name>A0A2J6SS33_9HELO</name>
<dbReference type="EMBL" id="KZ613872">
    <property type="protein sequence ID" value="PMD53591.1"/>
    <property type="molecule type" value="Genomic_DNA"/>
</dbReference>
<proteinExistence type="predicted"/>
<dbReference type="RefSeq" id="XP_024730495.1">
    <property type="nucleotide sequence ID" value="XM_024878574.1"/>
</dbReference>
<organism evidence="1 2">
    <name type="scientific">Hyaloscypha bicolor E</name>
    <dbReference type="NCBI Taxonomy" id="1095630"/>
    <lineage>
        <taxon>Eukaryota</taxon>
        <taxon>Fungi</taxon>
        <taxon>Dikarya</taxon>
        <taxon>Ascomycota</taxon>
        <taxon>Pezizomycotina</taxon>
        <taxon>Leotiomycetes</taxon>
        <taxon>Helotiales</taxon>
        <taxon>Hyaloscyphaceae</taxon>
        <taxon>Hyaloscypha</taxon>
        <taxon>Hyaloscypha bicolor</taxon>
    </lineage>
</organism>
<reference evidence="1 2" key="1">
    <citation type="submission" date="2016-04" db="EMBL/GenBank/DDBJ databases">
        <title>A degradative enzymes factory behind the ericoid mycorrhizal symbiosis.</title>
        <authorList>
            <consortium name="DOE Joint Genome Institute"/>
            <person name="Martino E."/>
            <person name="Morin E."/>
            <person name="Grelet G."/>
            <person name="Kuo A."/>
            <person name="Kohler A."/>
            <person name="Daghino S."/>
            <person name="Barry K."/>
            <person name="Choi C."/>
            <person name="Cichocki N."/>
            <person name="Clum A."/>
            <person name="Copeland A."/>
            <person name="Hainaut M."/>
            <person name="Haridas S."/>
            <person name="Labutti K."/>
            <person name="Lindquist E."/>
            <person name="Lipzen A."/>
            <person name="Khouja H.-R."/>
            <person name="Murat C."/>
            <person name="Ohm R."/>
            <person name="Olson A."/>
            <person name="Spatafora J."/>
            <person name="Veneault-Fourrey C."/>
            <person name="Henrissat B."/>
            <person name="Grigoriev I."/>
            <person name="Martin F."/>
            <person name="Perotto S."/>
        </authorList>
    </citation>
    <scope>NUCLEOTIDE SEQUENCE [LARGE SCALE GENOMIC DNA]</scope>
    <source>
        <strain evidence="1 2">E</strain>
    </source>
</reference>
<evidence type="ECO:0000313" key="2">
    <source>
        <dbReference type="Proteomes" id="UP000235371"/>
    </source>
</evidence>
<evidence type="ECO:0000313" key="1">
    <source>
        <dbReference type="EMBL" id="PMD53591.1"/>
    </source>
</evidence>
<dbReference type="OrthoDB" id="3000060at2759"/>
<protein>
    <submittedName>
        <fullName evidence="1">Uncharacterized protein</fullName>
    </submittedName>
</protein>
<dbReference type="Proteomes" id="UP000235371">
    <property type="component" value="Unassembled WGS sequence"/>
</dbReference>
<dbReference type="InParanoid" id="A0A2J6SS33"/>
<keyword evidence="2" id="KW-1185">Reference proteome</keyword>